<evidence type="ECO:0000256" key="2">
    <source>
        <dbReference type="ARBA" id="ARBA00022574"/>
    </source>
</evidence>
<dbReference type="InterPro" id="IPR051972">
    <property type="entry name" value="Glutamate-rich_WD_repeat"/>
</dbReference>
<dbReference type="Pfam" id="PF00400">
    <property type="entry name" value="WD40"/>
    <property type="match status" value="3"/>
</dbReference>
<accession>A0A9Q0RM80</accession>
<comment type="caution">
    <text evidence="9">The sequence shown here is derived from an EMBL/GenBank/DDBJ whole genome shotgun (WGS) entry which is preliminary data.</text>
</comment>
<dbReference type="InterPro" id="IPR036322">
    <property type="entry name" value="WD40_repeat_dom_sf"/>
</dbReference>
<keyword evidence="3" id="KW-0677">Repeat</keyword>
<dbReference type="PROSITE" id="PS00678">
    <property type="entry name" value="WD_REPEATS_1"/>
    <property type="match status" value="2"/>
</dbReference>
<keyword evidence="4" id="KW-0539">Nucleus</keyword>
<sequence length="395" mass="44015">MKIESDHDDDQKQSNQLEENIEEGRQIEVMDNDEEGSSDDDYLDDEEFDEDEENEPNSEANSGTVIRRTYVPNVSNFKSEAGGSSMEVDDDDELECDLSAYVMYHKAETGFPCLSFDVIEDRFGSDEARVSTYPQTAYLVAGTQADKAQLNKVLVLKCSRLNPIRKPKANEEDESEDDDEETEEDLPDLQSISISHDGYLQWSPNEPNIIASCSVDRSIRIWDIRTKAKAAIEMVDSHSSDVNVISWNRNEKAFILSGGDDGAVKVWDLRQFRSSRPNGQSGAGAIRPVATFKHHQAAITSVEWHPTDGTVFAASSDDNQITLWDLAVEADTDEVAVATVPETVDDDAVNQLPPQLLFIHQGQKEVKEVHWHGQLPGLVISTAITGFDIFRTISV</sequence>
<feature type="compositionally biased region" description="Acidic residues" evidence="7">
    <location>
        <begin position="171"/>
        <end position="187"/>
    </location>
</feature>
<proteinExistence type="predicted"/>
<dbReference type="Proteomes" id="UP001142055">
    <property type="component" value="Chromosome 2"/>
</dbReference>
<comment type="subcellular location">
    <subcellularLocation>
        <location evidence="1">Nucleus</location>
    </subcellularLocation>
</comment>
<evidence type="ECO:0000256" key="5">
    <source>
        <dbReference type="ARBA" id="ARBA00040876"/>
    </source>
</evidence>
<organism evidence="9 10">
    <name type="scientific">Blomia tropicalis</name>
    <name type="common">Mite</name>
    <dbReference type="NCBI Taxonomy" id="40697"/>
    <lineage>
        <taxon>Eukaryota</taxon>
        <taxon>Metazoa</taxon>
        <taxon>Ecdysozoa</taxon>
        <taxon>Arthropoda</taxon>
        <taxon>Chelicerata</taxon>
        <taxon>Arachnida</taxon>
        <taxon>Acari</taxon>
        <taxon>Acariformes</taxon>
        <taxon>Sarcoptiformes</taxon>
        <taxon>Astigmata</taxon>
        <taxon>Glycyphagoidea</taxon>
        <taxon>Echimyopodidae</taxon>
        <taxon>Blomia</taxon>
    </lineage>
</organism>
<feature type="region of interest" description="Disordered" evidence="7">
    <location>
        <begin position="1"/>
        <end position="67"/>
    </location>
</feature>
<dbReference type="PANTHER" id="PTHR45903:SF1">
    <property type="entry name" value="GLUTAMATE-RICH WD REPEAT-CONTAINING PROTEIN 1"/>
    <property type="match status" value="1"/>
</dbReference>
<evidence type="ECO:0000256" key="3">
    <source>
        <dbReference type="ARBA" id="ARBA00022737"/>
    </source>
</evidence>
<dbReference type="InterPro" id="IPR015943">
    <property type="entry name" value="WD40/YVTN_repeat-like_dom_sf"/>
</dbReference>
<reference evidence="9" key="1">
    <citation type="submission" date="2022-12" db="EMBL/GenBank/DDBJ databases">
        <title>Genome assemblies of Blomia tropicalis.</title>
        <authorList>
            <person name="Cui Y."/>
        </authorList>
    </citation>
    <scope>NUCLEOTIDE SEQUENCE</scope>
    <source>
        <tissue evidence="9">Adult mites</tissue>
    </source>
</reference>
<feature type="repeat" description="WD" evidence="6">
    <location>
        <begin position="200"/>
        <end position="232"/>
    </location>
</feature>
<dbReference type="EMBL" id="JAPWDV010000002">
    <property type="protein sequence ID" value="KAJ6219456.1"/>
    <property type="molecule type" value="Genomic_DNA"/>
</dbReference>
<feature type="region of interest" description="Disordered" evidence="7">
    <location>
        <begin position="166"/>
        <end position="187"/>
    </location>
</feature>
<gene>
    <name evidence="9" type="ORF">RDWZM_005268</name>
</gene>
<dbReference type="Gene3D" id="2.130.10.10">
    <property type="entry name" value="YVTN repeat-like/Quinoprotein amine dehydrogenase"/>
    <property type="match status" value="1"/>
</dbReference>
<dbReference type="AlphaFoldDB" id="A0A9Q0RM80"/>
<keyword evidence="10" id="KW-1185">Reference proteome</keyword>
<dbReference type="InterPro" id="IPR019775">
    <property type="entry name" value="WD40_repeat_CS"/>
</dbReference>
<evidence type="ECO:0000313" key="9">
    <source>
        <dbReference type="EMBL" id="KAJ6219456.1"/>
    </source>
</evidence>
<evidence type="ECO:0000256" key="6">
    <source>
        <dbReference type="PROSITE-ProRule" id="PRU00221"/>
    </source>
</evidence>
<evidence type="ECO:0000256" key="4">
    <source>
        <dbReference type="ARBA" id="ARBA00023242"/>
    </source>
</evidence>
<dbReference type="GO" id="GO:0005730">
    <property type="term" value="C:nucleolus"/>
    <property type="evidence" value="ECO:0007669"/>
    <property type="project" value="TreeGrafter"/>
</dbReference>
<dbReference type="PROSITE" id="PS50294">
    <property type="entry name" value="WD_REPEATS_REGION"/>
    <property type="match status" value="2"/>
</dbReference>
<keyword evidence="2 6" id="KW-0853">WD repeat</keyword>
<dbReference type="SUPFAM" id="SSF50978">
    <property type="entry name" value="WD40 repeat-like"/>
    <property type="match status" value="1"/>
</dbReference>
<feature type="domain" description="Histone-binding protein RBBP4-like N-terminal" evidence="8">
    <location>
        <begin position="92"/>
        <end position="161"/>
    </location>
</feature>
<feature type="compositionally biased region" description="Basic and acidic residues" evidence="7">
    <location>
        <begin position="1"/>
        <end position="12"/>
    </location>
</feature>
<evidence type="ECO:0000256" key="1">
    <source>
        <dbReference type="ARBA" id="ARBA00004123"/>
    </source>
</evidence>
<name>A0A9Q0RM80_BLOTA</name>
<feature type="compositionally biased region" description="Acidic residues" evidence="7">
    <location>
        <begin position="30"/>
        <end position="56"/>
    </location>
</feature>
<dbReference type="PANTHER" id="PTHR45903">
    <property type="entry name" value="GLUTAMATE-RICH WD REPEAT-CONTAINING PROTEIN 1"/>
    <property type="match status" value="1"/>
</dbReference>
<feature type="repeat" description="WD" evidence="6">
    <location>
        <begin position="235"/>
        <end position="277"/>
    </location>
</feature>
<evidence type="ECO:0000259" key="8">
    <source>
        <dbReference type="Pfam" id="PF12265"/>
    </source>
</evidence>
<dbReference type="PRINTS" id="PR00320">
    <property type="entry name" value="GPROTEINBRPT"/>
</dbReference>
<dbReference type="InterPro" id="IPR001680">
    <property type="entry name" value="WD40_rpt"/>
</dbReference>
<dbReference type="Pfam" id="PF12265">
    <property type="entry name" value="CAF1C_H4-bd"/>
    <property type="match status" value="1"/>
</dbReference>
<dbReference type="PROSITE" id="PS50082">
    <property type="entry name" value="WD_REPEATS_2"/>
    <property type="match status" value="3"/>
</dbReference>
<evidence type="ECO:0000313" key="10">
    <source>
        <dbReference type="Proteomes" id="UP001142055"/>
    </source>
</evidence>
<evidence type="ECO:0000256" key="7">
    <source>
        <dbReference type="SAM" id="MobiDB-lite"/>
    </source>
</evidence>
<dbReference type="GO" id="GO:0042254">
    <property type="term" value="P:ribosome biogenesis"/>
    <property type="evidence" value="ECO:0007669"/>
    <property type="project" value="TreeGrafter"/>
</dbReference>
<dbReference type="InterPro" id="IPR022052">
    <property type="entry name" value="Histone-bd_RBBP4-like_N"/>
</dbReference>
<dbReference type="InterPro" id="IPR020472">
    <property type="entry name" value="WD40_PAC1"/>
</dbReference>
<protein>
    <recommendedName>
        <fullName evidence="5">Glutamate-rich WD repeat-containing protein 1</fullName>
    </recommendedName>
</protein>
<dbReference type="SMART" id="SM00320">
    <property type="entry name" value="WD40"/>
    <property type="match status" value="3"/>
</dbReference>
<feature type="repeat" description="WD" evidence="6">
    <location>
        <begin position="292"/>
        <end position="326"/>
    </location>
</feature>